<keyword evidence="3" id="KW-0732">Signal</keyword>
<proteinExistence type="predicted"/>
<feature type="chain" id="PRO_5043129614" evidence="3">
    <location>
        <begin position="34"/>
        <end position="319"/>
    </location>
</feature>
<keyword evidence="9" id="KW-1185">Reference proteome</keyword>
<dbReference type="PANTHER" id="PTHR30097:SF4">
    <property type="entry name" value="SLR6042 PROTEIN"/>
    <property type="match status" value="1"/>
</dbReference>
<dbReference type="Gene3D" id="2.40.30.170">
    <property type="match status" value="1"/>
</dbReference>
<dbReference type="AlphaFoldDB" id="A0A0Q9YEK2"/>
<evidence type="ECO:0000256" key="2">
    <source>
        <dbReference type="SAM" id="MobiDB-lite"/>
    </source>
</evidence>
<dbReference type="Pfam" id="PF25954">
    <property type="entry name" value="Beta-barrel_RND_2"/>
    <property type="match status" value="1"/>
</dbReference>
<accession>A0A0Q9YEK2</accession>
<dbReference type="GO" id="GO:0015679">
    <property type="term" value="P:plasma membrane copper ion transport"/>
    <property type="evidence" value="ECO:0007669"/>
    <property type="project" value="TreeGrafter"/>
</dbReference>
<dbReference type="Proteomes" id="UP000051494">
    <property type="component" value="Unassembled WGS sequence"/>
</dbReference>
<dbReference type="Gene3D" id="2.40.420.20">
    <property type="match status" value="1"/>
</dbReference>
<dbReference type="OrthoDB" id="9768185at2"/>
<feature type="domain" description="CusB-like beta-barrel" evidence="4">
    <location>
        <begin position="166"/>
        <end position="235"/>
    </location>
</feature>
<dbReference type="InterPro" id="IPR011053">
    <property type="entry name" value="Single_hybrid_motif"/>
</dbReference>
<protein>
    <submittedName>
        <fullName evidence="7">Cobalt-zinc-cadmium resistance protein CzcB</fullName>
    </submittedName>
    <submittedName>
        <fullName evidence="8">Efflux RND transporter periplasmic adaptor subunit</fullName>
    </submittedName>
</protein>
<gene>
    <name evidence="7" type="primary">czcB</name>
    <name evidence="7" type="ORF">CC99x_00928</name>
    <name evidence="8" type="ORF">CC99x_010285</name>
</gene>
<keyword evidence="1" id="KW-0813">Transport</keyword>
<dbReference type="PANTHER" id="PTHR30097">
    <property type="entry name" value="CATION EFFLUX SYSTEM PROTEIN CUSB"/>
    <property type="match status" value="1"/>
</dbReference>
<feature type="signal peptide" evidence="3">
    <location>
        <begin position="1"/>
        <end position="33"/>
    </location>
</feature>
<dbReference type="InterPro" id="IPR058649">
    <property type="entry name" value="CzcB_C"/>
</dbReference>
<organism evidence="7">
    <name type="scientific">Candidatus Berkiella cookevillensis</name>
    <dbReference type="NCBI Taxonomy" id="437022"/>
    <lineage>
        <taxon>Bacteria</taxon>
        <taxon>Pseudomonadati</taxon>
        <taxon>Pseudomonadota</taxon>
        <taxon>Gammaproteobacteria</taxon>
        <taxon>Candidatus Berkiellales</taxon>
        <taxon>Candidatus Berkiellaceae</taxon>
        <taxon>Candidatus Berkiella</taxon>
    </lineage>
</organism>
<dbReference type="SUPFAM" id="SSF51230">
    <property type="entry name" value="Single hybrid motif"/>
    <property type="match status" value="1"/>
</dbReference>
<reference evidence="8" key="2">
    <citation type="journal article" date="2016" name="Genome Announc.">
        <title>Draft Genome Sequences of Two Novel Amoeba-Resistant Intranuclear Bacteria, 'Candidatus Berkiella cookevillensis' and 'Candidatus Berkiella aquae'.</title>
        <authorList>
            <person name="Mehari Y.T."/>
            <person name="Arivett B.A."/>
            <person name="Farone A.L."/>
            <person name="Gunderson J.H."/>
            <person name="Farone M.B."/>
        </authorList>
    </citation>
    <scope>NUCLEOTIDE SEQUENCE</scope>
    <source>
        <strain evidence="8">CC99</strain>
    </source>
</reference>
<evidence type="ECO:0000313" key="8">
    <source>
        <dbReference type="EMBL" id="MCS5709292.1"/>
    </source>
</evidence>
<dbReference type="InterPro" id="IPR058647">
    <property type="entry name" value="BSH_CzcB-like"/>
</dbReference>
<reference evidence="8" key="3">
    <citation type="submission" date="2021-06" db="EMBL/GenBank/DDBJ databases">
        <title>Genomic Description and Analysis of Intracellular Bacteria, Candidatus Berkiella cookevillensis and Candidatus Berkiella aquae.</title>
        <authorList>
            <person name="Kidane D.T."/>
            <person name="Mehari Y.T."/>
            <person name="Rice F.C."/>
            <person name="Arivett B.A."/>
            <person name="Farone A.L."/>
            <person name="Berk S.G."/>
            <person name="Farone M.B."/>
        </authorList>
    </citation>
    <scope>NUCLEOTIDE SEQUENCE</scope>
    <source>
        <strain evidence="8">CC99</strain>
    </source>
</reference>
<feature type="domain" description="CzcB-like C-terminal circularly permuted SH3-like" evidence="6">
    <location>
        <begin position="248"/>
        <end position="307"/>
    </location>
</feature>
<evidence type="ECO:0000259" key="5">
    <source>
        <dbReference type="Pfam" id="PF25973"/>
    </source>
</evidence>
<dbReference type="CDD" id="cd06850">
    <property type="entry name" value="biotinyl_domain"/>
    <property type="match status" value="1"/>
</dbReference>
<reference evidence="7" key="1">
    <citation type="submission" date="2015-09" db="EMBL/GenBank/DDBJ databases">
        <title>Draft Genome Sequences of Two Novel Amoeba-resistant Intranuclear Bacteria, Candidatus Berkiella cookevillensis and Candidatus Berkiella aquae.</title>
        <authorList>
            <person name="Mehari Y.T."/>
            <person name="Arivett B.A."/>
            <person name="Farone A.L."/>
            <person name="Gunderson J.H."/>
            <person name="Farone M.B."/>
        </authorList>
    </citation>
    <scope>NUCLEOTIDE SEQUENCE [LARGE SCALE GENOMIC DNA]</scope>
    <source>
        <strain evidence="7">CC99</strain>
    </source>
</reference>
<feature type="domain" description="CzcB-like barrel-sandwich hybrid" evidence="5">
    <location>
        <begin position="91"/>
        <end position="162"/>
    </location>
</feature>
<evidence type="ECO:0000259" key="6">
    <source>
        <dbReference type="Pfam" id="PF25975"/>
    </source>
</evidence>
<dbReference type="EMBL" id="LKHV02000001">
    <property type="protein sequence ID" value="MCS5709292.1"/>
    <property type="molecule type" value="Genomic_DNA"/>
</dbReference>
<dbReference type="EMBL" id="LKHV01000004">
    <property type="protein sequence ID" value="KRG18940.1"/>
    <property type="molecule type" value="Genomic_DNA"/>
</dbReference>
<dbReference type="Pfam" id="PF25975">
    <property type="entry name" value="CzcB_C"/>
    <property type="match status" value="1"/>
</dbReference>
<evidence type="ECO:0000256" key="1">
    <source>
        <dbReference type="ARBA" id="ARBA00022448"/>
    </source>
</evidence>
<dbReference type="GO" id="GO:0030313">
    <property type="term" value="C:cell envelope"/>
    <property type="evidence" value="ECO:0007669"/>
    <property type="project" value="TreeGrafter"/>
</dbReference>
<dbReference type="RefSeq" id="WP_057624060.1">
    <property type="nucleotide sequence ID" value="NZ_LKHV02000001.1"/>
</dbReference>
<comment type="caution">
    <text evidence="7">The sequence shown here is derived from an EMBL/GenBank/DDBJ whole genome shotgun (WGS) entry which is preliminary data.</text>
</comment>
<evidence type="ECO:0000259" key="4">
    <source>
        <dbReference type="Pfam" id="PF25954"/>
    </source>
</evidence>
<dbReference type="STRING" id="437022.CC99x_00928"/>
<dbReference type="InterPro" id="IPR058792">
    <property type="entry name" value="Beta-barrel_RND_2"/>
</dbReference>
<dbReference type="PATRIC" id="fig|1590042.3.peg.948"/>
<dbReference type="Gene3D" id="2.40.50.100">
    <property type="match status" value="1"/>
</dbReference>
<feature type="region of interest" description="Disordered" evidence="2">
    <location>
        <begin position="37"/>
        <end position="61"/>
    </location>
</feature>
<feature type="compositionally biased region" description="Polar residues" evidence="2">
    <location>
        <begin position="48"/>
        <end position="61"/>
    </location>
</feature>
<sequence length="319" mass="34896">MIRKTKFTIAFLSIFTSSLILGLNTIFSSVAIASEHNHDSQEHDSEENSASSHITEEAAQQSNIKTEIAKSGIINQYTPLTGRITLNRNTTAQVRARFPGIVKQVHVNWGDFVKVGQPLASVESNESLKSYNIIAPINGIVLARNTNLGDVANSDALFTIADLSEVWGEFHVFPRDLNKIQSGQEIKLQTIENTVKSNAHISMLLPTADPLSQTVIAIVPLSNQDGRWRPGMIIEGEALVHKKEVPLVVRTSAIQRFKGSNAVFAKVGSTYEVHMLEIGDSDGIWTEVKSGLKPGTEYVTENSFIIKADIEKSGASHAH</sequence>
<evidence type="ECO:0000313" key="9">
    <source>
        <dbReference type="Proteomes" id="UP000051494"/>
    </source>
</evidence>
<dbReference type="InterPro" id="IPR051909">
    <property type="entry name" value="MFP_Cation_Efflux"/>
</dbReference>
<dbReference type="Pfam" id="PF25973">
    <property type="entry name" value="BSH_CzcB"/>
    <property type="match status" value="1"/>
</dbReference>
<evidence type="ECO:0000313" key="7">
    <source>
        <dbReference type="EMBL" id="KRG18940.1"/>
    </source>
</evidence>
<name>A0A0Q9YEK2_9GAMM</name>
<dbReference type="GO" id="GO:0060003">
    <property type="term" value="P:copper ion export"/>
    <property type="evidence" value="ECO:0007669"/>
    <property type="project" value="TreeGrafter"/>
</dbReference>
<evidence type="ECO:0000256" key="3">
    <source>
        <dbReference type="SAM" id="SignalP"/>
    </source>
</evidence>